<protein>
    <submittedName>
        <fullName evidence="1">Uncharacterized protein</fullName>
    </submittedName>
</protein>
<evidence type="ECO:0000313" key="1">
    <source>
        <dbReference type="EMBL" id="KAJ2974394.1"/>
    </source>
</evidence>
<name>A0ACC1N7I2_9HYPO</name>
<evidence type="ECO:0000313" key="2">
    <source>
        <dbReference type="Proteomes" id="UP001143910"/>
    </source>
</evidence>
<reference evidence="1" key="1">
    <citation type="submission" date="2022-08" db="EMBL/GenBank/DDBJ databases">
        <title>Genome Sequence of Lecanicillium fungicola.</title>
        <authorList>
            <person name="Buettner E."/>
        </authorList>
    </citation>
    <scope>NUCLEOTIDE SEQUENCE</scope>
    <source>
        <strain evidence="1">Babe33</strain>
    </source>
</reference>
<proteinExistence type="predicted"/>
<sequence length="517" mass="55545">MRLNNGQQSDSDWVVHKVGGTAVGKFPEKVVDAIVRSELNGDLPVVVCSARSSRTKALGTTGKLLEVYKTLQYVSVATGNINRWNFMFDRMCKIIRSIRDEHLSAVHSLVKSAEIRRQTSKQIEDDCQGLLDYICIFRFNPFDINSRSKDSLLSVGEILSCRVITAMLLDRNVDAVFVSLCSAVPAGDLHRLQPGWFEEAAEAIGEKLQLHHGKVIVVTGFFGAVPGSLIDSSIGRGYSDVCAALVGIGLQAKRINIWKEVDGIFTADPREVADARCLSTITSSEVAALTFYGSEVVHHLALTLATKACPPIQMSVRNIQKPSASGTLIIPNPAKPTSKQLIAHLGSGENGGHLAVQPPLITGHVSPTGITVKRDVAVIEITGNGNSLACDFFANIFAILASHDVAADLVCITESQISMAINTVGMSAERMEDFQLELEREGAVSIGFNRAILSLVGPTSKATTAIAGQMFSALGKQNILVEMISKGRDQMNLSCVVPVNAASAAMKILHSSFFSLQ</sequence>
<dbReference type="Proteomes" id="UP001143910">
    <property type="component" value="Unassembled WGS sequence"/>
</dbReference>
<organism evidence="1 2">
    <name type="scientific">Zarea fungicola</name>
    <dbReference type="NCBI Taxonomy" id="93591"/>
    <lineage>
        <taxon>Eukaryota</taxon>
        <taxon>Fungi</taxon>
        <taxon>Dikarya</taxon>
        <taxon>Ascomycota</taxon>
        <taxon>Pezizomycotina</taxon>
        <taxon>Sordariomycetes</taxon>
        <taxon>Hypocreomycetidae</taxon>
        <taxon>Hypocreales</taxon>
        <taxon>Cordycipitaceae</taxon>
        <taxon>Zarea</taxon>
    </lineage>
</organism>
<dbReference type="EMBL" id="JANJQO010000834">
    <property type="protein sequence ID" value="KAJ2974394.1"/>
    <property type="molecule type" value="Genomic_DNA"/>
</dbReference>
<keyword evidence="2" id="KW-1185">Reference proteome</keyword>
<gene>
    <name evidence="1" type="ORF">NQ176_g6078</name>
</gene>
<comment type="caution">
    <text evidence="1">The sequence shown here is derived from an EMBL/GenBank/DDBJ whole genome shotgun (WGS) entry which is preliminary data.</text>
</comment>
<accession>A0ACC1N7I2</accession>